<dbReference type="KEGG" id="bsan:CHH28_09050"/>
<dbReference type="GO" id="GO:0030151">
    <property type="term" value="F:molybdenum ion binding"/>
    <property type="evidence" value="ECO:0007669"/>
    <property type="project" value="InterPro"/>
</dbReference>
<dbReference type="Gene3D" id="2.40.33.20">
    <property type="entry name" value="PK beta-barrel domain-like"/>
    <property type="match status" value="1"/>
</dbReference>
<dbReference type="GO" id="GO:0030170">
    <property type="term" value="F:pyridoxal phosphate binding"/>
    <property type="evidence" value="ECO:0007669"/>
    <property type="project" value="InterPro"/>
</dbReference>
<dbReference type="InterPro" id="IPR052716">
    <property type="entry name" value="MOSC_domain"/>
</dbReference>
<evidence type="ECO:0000313" key="2">
    <source>
        <dbReference type="EMBL" id="ASP38817.1"/>
    </source>
</evidence>
<dbReference type="InterPro" id="IPR005302">
    <property type="entry name" value="MoCF_Sase_C"/>
</dbReference>
<dbReference type="PANTHER" id="PTHR36930">
    <property type="entry name" value="METAL-SULFUR CLUSTER BIOSYNTHESIS PROTEINS YUAD-RELATED"/>
    <property type="match status" value="1"/>
</dbReference>
<dbReference type="Pfam" id="PF03473">
    <property type="entry name" value="MOSC"/>
    <property type="match status" value="1"/>
</dbReference>
<dbReference type="AlphaFoldDB" id="A0A222FID5"/>
<dbReference type="SUPFAM" id="SSF50800">
    <property type="entry name" value="PK beta-barrel domain-like"/>
    <property type="match status" value="1"/>
</dbReference>
<keyword evidence="3" id="KW-1185">Reference proteome</keyword>
<proteinExistence type="predicted"/>
<name>A0A222FID5_9GAMM</name>
<evidence type="ECO:0000259" key="1">
    <source>
        <dbReference type="PROSITE" id="PS51340"/>
    </source>
</evidence>
<organism evidence="2 3">
    <name type="scientific">Bacterioplanes sanyensis</name>
    <dbReference type="NCBI Taxonomy" id="1249553"/>
    <lineage>
        <taxon>Bacteria</taxon>
        <taxon>Pseudomonadati</taxon>
        <taxon>Pseudomonadota</taxon>
        <taxon>Gammaproteobacteria</taxon>
        <taxon>Oceanospirillales</taxon>
        <taxon>Oceanospirillaceae</taxon>
        <taxon>Bacterioplanes</taxon>
    </lineage>
</organism>
<dbReference type="EMBL" id="CP022530">
    <property type="protein sequence ID" value="ASP38817.1"/>
    <property type="molecule type" value="Genomic_DNA"/>
</dbReference>
<dbReference type="PROSITE" id="PS51340">
    <property type="entry name" value="MOSC"/>
    <property type="match status" value="1"/>
</dbReference>
<reference evidence="2 3" key="1">
    <citation type="submission" date="2017-07" db="EMBL/GenBank/DDBJ databases">
        <title>Annotated genome sequence of Bacterioplanes sanyensis isolated from Red Sea.</title>
        <authorList>
            <person name="Rehman Z.U."/>
        </authorList>
    </citation>
    <scope>NUCLEOTIDE SEQUENCE [LARGE SCALE GENOMIC DNA]</scope>
    <source>
        <strain evidence="2 3">NV9</strain>
    </source>
</reference>
<gene>
    <name evidence="2" type="ORF">CHH28_09050</name>
</gene>
<accession>A0A222FID5</accession>
<dbReference type="GO" id="GO:0003824">
    <property type="term" value="F:catalytic activity"/>
    <property type="evidence" value="ECO:0007669"/>
    <property type="project" value="InterPro"/>
</dbReference>
<evidence type="ECO:0000313" key="3">
    <source>
        <dbReference type="Proteomes" id="UP000202440"/>
    </source>
</evidence>
<feature type="domain" description="MOSC" evidence="1">
    <location>
        <begin position="34"/>
        <end position="163"/>
    </location>
</feature>
<sequence length="172" mass="18587">MPSQSALFDRLTQDLPTGQVTWLGVRPARRQPMTTVPEAYAIADLGLEGDRRCQGSPGSARQITFINAEHLDLVASWLQTADIDPALLRRNVVISGVNLLALRHQQFTVGDAVFEATALCHPCSRMDEALGPGGQAAMLGHGGLCARILKSGMVRVGDSLRCLMPEERWPSA</sequence>
<dbReference type="RefSeq" id="WP_094060003.1">
    <property type="nucleotide sequence ID" value="NZ_CP022530.1"/>
</dbReference>
<dbReference type="PANTHER" id="PTHR36930:SF1">
    <property type="entry name" value="MOSC DOMAIN-CONTAINING PROTEIN"/>
    <property type="match status" value="1"/>
</dbReference>
<protein>
    <submittedName>
        <fullName evidence="2">Sulfurase</fullName>
    </submittedName>
</protein>
<dbReference type="OrthoDB" id="1550913at2"/>
<dbReference type="InterPro" id="IPR011037">
    <property type="entry name" value="Pyrv_Knase-like_insert_dom_sf"/>
</dbReference>
<dbReference type="Proteomes" id="UP000202440">
    <property type="component" value="Chromosome"/>
</dbReference>